<reference evidence="1 2" key="1">
    <citation type="submission" date="2007-10" db="EMBL/GenBank/DDBJ databases">
        <title>Draft genome sequence of Dorea formicigenerans(ATCC 27755).</title>
        <authorList>
            <person name="Sudarsanam P."/>
            <person name="Ley R."/>
            <person name="Guruge J."/>
            <person name="Turnbaugh P.J."/>
            <person name="Mahowald M."/>
            <person name="Liep D."/>
            <person name="Gordon J."/>
        </authorList>
    </citation>
    <scope>NUCLEOTIDE SEQUENCE [LARGE SCALE GENOMIC DNA]</scope>
    <source>
        <strain evidence="1 2">ATCC 27755</strain>
    </source>
</reference>
<dbReference type="STRING" id="411461.DORFOR_00753"/>
<dbReference type="AlphaFoldDB" id="B0G3D2"/>
<reference evidence="1 2" key="2">
    <citation type="submission" date="2007-10" db="EMBL/GenBank/DDBJ databases">
        <authorList>
            <person name="Fulton L."/>
            <person name="Clifton S."/>
            <person name="Fulton B."/>
            <person name="Xu J."/>
            <person name="Minx P."/>
            <person name="Pepin K.H."/>
            <person name="Johnson M."/>
            <person name="Thiruvilangam P."/>
            <person name="Bhonagiri V."/>
            <person name="Nash W.E."/>
            <person name="Wang C."/>
            <person name="Mardis E.R."/>
            <person name="Wilson R.K."/>
        </authorList>
    </citation>
    <scope>NUCLEOTIDE SEQUENCE [LARGE SCALE GENOMIC DNA]</scope>
    <source>
        <strain evidence="1 2">ATCC 27755</strain>
    </source>
</reference>
<organism evidence="1 2">
    <name type="scientific">Dorea formicigenerans ATCC 27755</name>
    <dbReference type="NCBI Taxonomy" id="411461"/>
    <lineage>
        <taxon>Bacteria</taxon>
        <taxon>Bacillati</taxon>
        <taxon>Bacillota</taxon>
        <taxon>Clostridia</taxon>
        <taxon>Lachnospirales</taxon>
        <taxon>Lachnospiraceae</taxon>
        <taxon>Dorea</taxon>
    </lineage>
</organism>
<evidence type="ECO:0000313" key="1">
    <source>
        <dbReference type="EMBL" id="EDR48096.1"/>
    </source>
</evidence>
<proteinExistence type="predicted"/>
<comment type="caution">
    <text evidence="1">The sequence shown here is derived from an EMBL/GenBank/DDBJ whole genome shotgun (WGS) entry which is preliminary data.</text>
</comment>
<dbReference type="EMBL" id="AAXA02000009">
    <property type="protein sequence ID" value="EDR48096.1"/>
    <property type="molecule type" value="Genomic_DNA"/>
</dbReference>
<dbReference type="PaxDb" id="411461-DORFOR_00753"/>
<sequence>MISSKDERKDDFQFFNFLKKYIQNLEGTAWQQAVLLLHNVVF</sequence>
<gene>
    <name evidence="1" type="ORF">DORFOR_00753</name>
</gene>
<accession>B0G3D2</accession>
<name>B0G3D2_9FIRM</name>
<evidence type="ECO:0000313" key="2">
    <source>
        <dbReference type="Proteomes" id="UP000005359"/>
    </source>
</evidence>
<dbReference type="Proteomes" id="UP000005359">
    <property type="component" value="Unassembled WGS sequence"/>
</dbReference>
<protein>
    <submittedName>
        <fullName evidence="1">Uncharacterized protein</fullName>
    </submittedName>
</protein>